<keyword evidence="3" id="KW-0378">Hydrolase</keyword>
<protein>
    <recommendedName>
        <fullName evidence="5">Integrase catalytic domain-containing protein</fullName>
    </recommendedName>
</protein>
<comment type="caution">
    <text evidence="6">The sequence shown here is derived from an EMBL/GenBank/DDBJ whole genome shotgun (WGS) entry which is preliminary data.</text>
</comment>
<dbReference type="SUPFAM" id="SSF53098">
    <property type="entry name" value="Ribonuclease H-like"/>
    <property type="match status" value="1"/>
</dbReference>
<dbReference type="GO" id="GO:0006508">
    <property type="term" value="P:proteolysis"/>
    <property type="evidence" value="ECO:0007669"/>
    <property type="project" value="UniProtKB-KW"/>
</dbReference>
<keyword evidence="2" id="KW-0479">Metal-binding</keyword>
<dbReference type="EMBL" id="QJKJ01004987">
    <property type="protein sequence ID" value="RDX91960.1"/>
    <property type="molecule type" value="Genomic_DNA"/>
</dbReference>
<evidence type="ECO:0000313" key="7">
    <source>
        <dbReference type="Proteomes" id="UP000257109"/>
    </source>
</evidence>
<dbReference type="PROSITE" id="PS50994">
    <property type="entry name" value="INTEGRASE"/>
    <property type="match status" value="1"/>
</dbReference>
<feature type="region of interest" description="Disordered" evidence="4">
    <location>
        <begin position="385"/>
        <end position="405"/>
    </location>
</feature>
<evidence type="ECO:0000256" key="3">
    <source>
        <dbReference type="ARBA" id="ARBA00022801"/>
    </source>
</evidence>
<feature type="region of interest" description="Disordered" evidence="4">
    <location>
        <begin position="112"/>
        <end position="140"/>
    </location>
</feature>
<dbReference type="InterPro" id="IPR013103">
    <property type="entry name" value="RVT_2"/>
</dbReference>
<evidence type="ECO:0000259" key="5">
    <source>
        <dbReference type="PROSITE" id="PS50994"/>
    </source>
</evidence>
<feature type="compositionally biased region" description="Basic and acidic residues" evidence="4">
    <location>
        <begin position="942"/>
        <end position="951"/>
    </location>
</feature>
<feature type="domain" description="Integrase catalytic" evidence="5">
    <location>
        <begin position="621"/>
        <end position="714"/>
    </location>
</feature>
<accession>A0A371GN98</accession>
<dbReference type="InterPro" id="IPR054722">
    <property type="entry name" value="PolX-like_BBD"/>
</dbReference>
<dbReference type="InterPro" id="IPR012337">
    <property type="entry name" value="RNaseH-like_sf"/>
</dbReference>
<feature type="compositionally biased region" description="Polar residues" evidence="4">
    <location>
        <begin position="926"/>
        <end position="935"/>
    </location>
</feature>
<dbReference type="Proteomes" id="UP000257109">
    <property type="component" value="Unassembled WGS sequence"/>
</dbReference>
<evidence type="ECO:0000256" key="1">
    <source>
        <dbReference type="ARBA" id="ARBA00022670"/>
    </source>
</evidence>
<dbReference type="Pfam" id="PF07727">
    <property type="entry name" value="RVT_2"/>
    <property type="match status" value="1"/>
</dbReference>
<dbReference type="PANTHER" id="PTHR42648">
    <property type="entry name" value="TRANSPOSASE, PUTATIVE-RELATED"/>
    <property type="match status" value="1"/>
</dbReference>
<dbReference type="InterPro" id="IPR001584">
    <property type="entry name" value="Integrase_cat-core"/>
</dbReference>
<feature type="compositionally biased region" description="Basic and acidic residues" evidence="4">
    <location>
        <begin position="121"/>
        <end position="137"/>
    </location>
</feature>
<evidence type="ECO:0000313" key="6">
    <source>
        <dbReference type="EMBL" id="RDX91960.1"/>
    </source>
</evidence>
<feature type="non-terminal residue" evidence="6">
    <location>
        <position position="951"/>
    </location>
</feature>
<evidence type="ECO:0000256" key="4">
    <source>
        <dbReference type="SAM" id="MobiDB-lite"/>
    </source>
</evidence>
<dbReference type="PANTHER" id="PTHR42648:SF21">
    <property type="entry name" value="CYSTEINE-RICH RLK (RECEPTOR-LIKE PROTEIN KINASE) 8"/>
    <property type="match status" value="1"/>
</dbReference>
<gene>
    <name evidence="6" type="ORF">CR513_25976</name>
</gene>
<dbReference type="Gene3D" id="3.30.420.10">
    <property type="entry name" value="Ribonuclease H-like superfamily/Ribonuclease H"/>
    <property type="match status" value="1"/>
</dbReference>
<dbReference type="GO" id="GO:0015074">
    <property type="term" value="P:DNA integration"/>
    <property type="evidence" value="ECO:0007669"/>
    <property type="project" value="InterPro"/>
</dbReference>
<dbReference type="Pfam" id="PF22936">
    <property type="entry name" value="Pol_BBD"/>
    <property type="match status" value="1"/>
</dbReference>
<keyword evidence="7" id="KW-1185">Reference proteome</keyword>
<organism evidence="6 7">
    <name type="scientific">Mucuna pruriens</name>
    <name type="common">Velvet bean</name>
    <name type="synonym">Dolichos pruriens</name>
    <dbReference type="NCBI Taxonomy" id="157652"/>
    <lineage>
        <taxon>Eukaryota</taxon>
        <taxon>Viridiplantae</taxon>
        <taxon>Streptophyta</taxon>
        <taxon>Embryophyta</taxon>
        <taxon>Tracheophyta</taxon>
        <taxon>Spermatophyta</taxon>
        <taxon>Magnoliopsida</taxon>
        <taxon>eudicotyledons</taxon>
        <taxon>Gunneridae</taxon>
        <taxon>Pentapetalae</taxon>
        <taxon>rosids</taxon>
        <taxon>fabids</taxon>
        <taxon>Fabales</taxon>
        <taxon>Fabaceae</taxon>
        <taxon>Papilionoideae</taxon>
        <taxon>50 kb inversion clade</taxon>
        <taxon>NPAAA clade</taxon>
        <taxon>indigoferoid/millettioid clade</taxon>
        <taxon>Phaseoleae</taxon>
        <taxon>Mucuna</taxon>
    </lineage>
</organism>
<dbReference type="GO" id="GO:0008233">
    <property type="term" value="F:peptidase activity"/>
    <property type="evidence" value="ECO:0007669"/>
    <property type="project" value="UniProtKB-KW"/>
</dbReference>
<feature type="region of interest" description="Disordered" evidence="4">
    <location>
        <begin position="921"/>
        <end position="951"/>
    </location>
</feature>
<feature type="non-terminal residue" evidence="6">
    <location>
        <position position="1"/>
    </location>
</feature>
<reference evidence="6" key="1">
    <citation type="submission" date="2018-05" db="EMBL/GenBank/DDBJ databases">
        <title>Draft genome of Mucuna pruriens seed.</title>
        <authorList>
            <person name="Nnadi N.E."/>
            <person name="Vos R."/>
            <person name="Hasami M.H."/>
            <person name="Devisetty U.K."/>
            <person name="Aguiy J.C."/>
        </authorList>
    </citation>
    <scope>NUCLEOTIDE SEQUENCE [LARGE SCALE GENOMIC DNA]</scope>
    <source>
        <strain evidence="6">JCA_2017</strain>
    </source>
</reference>
<dbReference type="AlphaFoldDB" id="A0A371GN98"/>
<dbReference type="GO" id="GO:0046872">
    <property type="term" value="F:metal ion binding"/>
    <property type="evidence" value="ECO:0007669"/>
    <property type="project" value="UniProtKB-KW"/>
</dbReference>
<dbReference type="GO" id="GO:0003676">
    <property type="term" value="F:nucleic acid binding"/>
    <property type="evidence" value="ECO:0007669"/>
    <property type="project" value="InterPro"/>
</dbReference>
<dbReference type="InterPro" id="IPR036397">
    <property type="entry name" value="RNaseH_sf"/>
</dbReference>
<dbReference type="InterPro" id="IPR039537">
    <property type="entry name" value="Retrotran_Ty1/copia-like"/>
</dbReference>
<proteinExistence type="predicted"/>
<sequence length="951" mass="110653">MSVVMAGKFVSMVICIPYKNLHDDSSSLEVKLVDFDYCSHQIHLNSSLSNLHLSCHYECSHEACAQLVRAGNAMCSLLRGLVNNEDWVWEFLRIGDPSKMWPISLGEIEEHGDPRLGGSHDYGEIDETLRGSPRRDGSPYGPKRVQHLSIFVFISGVSFCPCVNVLIDLVKLWLEFLKEKNIGDSIKDMERYNPKTRIVMKQMKRLEARLEERLNQIGKEHKEGLDLFKKGTQCVNANVEALSMDKEEQKRPPYCIKIREAIEIREIIVSIVVPLAIIDNQRSLGKTYNNHDHITKILRSLPRQWRPQVVALRASKDLKKLPMENFLAPSKFMPLNYIRIKAKERPLRLKKLQKDHCPKSSKLRNLMKKSLKKKDQMRMRYPLFRGKSTPFGKRKKGPNGRITLESSPKKLKTKVKWCATSAKSLDTSTSNVLAWTRRKRSPSLRRRRKVTWQHGRTLIYFPLKKRMKKQTFVIWLILLQSEKKMTKRFSKLSKKFDALQKENDILKEETEIGMRHQSWYLNSGYSCYMTEERFMLQDIRPNSRGWVTFRGNQKGKVTRIGRIGKHHFPSIDNILFVEGLKHNLLSISQLCDNGYDVFFNKGECIKGKQVRGSFESNNIVSTFRPLELLHIDFFGSTRITFMSEKCYGLVVVDDYTRWTWIMFLTHNDESFIVFSIFCKRFQNEKGINIASIKSDHGEEFENENFQSFMKNMPILKKTPYELWKVEESIHVKFNDSKLDKELSKLNDSFAYLNLENLQKSKENCLDEEPKEDKSKLASRNWKMKTYHLEQKILGNVQDRVITRSTFKDQAQISLLFELEPKRLDKGNARRTRLKLASLPKDKSIIGTVARLEAIHILLSSVAHDHMRLHQMDVKCAFLNSIINEEVYVKQPPRFKSDAFPNHQTPYPWYVMSHKTHIISGPKKSATKQLMSNQARNPPLGPSREHLNLADS</sequence>
<evidence type="ECO:0000256" key="2">
    <source>
        <dbReference type="ARBA" id="ARBA00022723"/>
    </source>
</evidence>
<dbReference type="Pfam" id="PF00665">
    <property type="entry name" value="rve"/>
    <property type="match status" value="1"/>
</dbReference>
<name>A0A371GN98_MUCPR</name>
<keyword evidence="1" id="KW-0645">Protease</keyword>
<dbReference type="OrthoDB" id="1932348at2759"/>